<proteinExistence type="predicted"/>
<dbReference type="PROSITE" id="PS50066">
    <property type="entry name" value="MADS_BOX_2"/>
    <property type="match status" value="1"/>
</dbReference>
<evidence type="ECO:0000259" key="8">
    <source>
        <dbReference type="PROSITE" id="PS50066"/>
    </source>
</evidence>
<evidence type="ECO:0000313" key="9">
    <source>
        <dbReference type="EMBL" id="KAL0312203.1"/>
    </source>
</evidence>
<keyword evidence="3" id="KW-0238">DNA-binding</keyword>
<evidence type="ECO:0000256" key="5">
    <source>
        <dbReference type="ARBA" id="ARBA00023242"/>
    </source>
</evidence>
<feature type="region of interest" description="Disordered" evidence="7">
    <location>
        <begin position="402"/>
        <end position="457"/>
    </location>
</feature>
<sequence length="457" mass="49711">MAGRQTRGRQRIPMRLIQSQDDLYATFSKRRVGLYKKASELSTLCGVDIGIIIFFSTDNPYSFFHPSMESVIERHRNPNQPQSDFARIVEAHTRTRIEQLNKRLDEVQDMKEQIKEREKYLDEVIKTQPKGWWEQPIDSLNAQQVKEWKAWFGDLHARVTSRIEELRNGGSSSLENAPIFPDPPSASTAIIPSMFAQNYVPSADTSYVPSGGIAEANQLPGQYYYAFSQGQDPFVAGLSQFYAPPQGHDPSGSGACQYYNLQGASDPSGAGPSQYSGPTPVQDPSNAGLSQYYGPPSGTGSSQNPSGATPNQYFGPPLAQDPSGAGSSRYHAPPLTQDPSGAGPSQFYGLPQAQDLLGIGPSHFYVPPLSLSTSGIGLNQFYTPPLDQNQFGVGPSQFFWAPPHLDQSEAGPSQFYRPPLGHDPPGVAPRRFYNPQQGRDSSIAGGTGEASTSDQGA</sequence>
<accession>A0AAW2L2K4</accession>
<keyword evidence="5" id="KW-0539">Nucleus</keyword>
<dbReference type="PANTHER" id="PTHR11945">
    <property type="entry name" value="MADS BOX PROTEIN"/>
    <property type="match status" value="1"/>
</dbReference>
<dbReference type="Gene3D" id="3.40.1810.10">
    <property type="entry name" value="Transcription factor, MADS-box"/>
    <property type="match status" value="1"/>
</dbReference>
<dbReference type="PANTHER" id="PTHR11945:SF776">
    <property type="entry name" value="AGAMOUS-LIKE 50-RELATED"/>
    <property type="match status" value="1"/>
</dbReference>
<dbReference type="GO" id="GO:0005634">
    <property type="term" value="C:nucleus"/>
    <property type="evidence" value="ECO:0007669"/>
    <property type="project" value="UniProtKB-SubCell"/>
</dbReference>
<dbReference type="InterPro" id="IPR036879">
    <property type="entry name" value="TF_MADSbox_sf"/>
</dbReference>
<reference evidence="9" key="2">
    <citation type="journal article" date="2024" name="Plant">
        <title>Genomic evolution and insights into agronomic trait innovations of Sesamum species.</title>
        <authorList>
            <person name="Miao H."/>
            <person name="Wang L."/>
            <person name="Qu L."/>
            <person name="Liu H."/>
            <person name="Sun Y."/>
            <person name="Le M."/>
            <person name="Wang Q."/>
            <person name="Wei S."/>
            <person name="Zheng Y."/>
            <person name="Lin W."/>
            <person name="Duan Y."/>
            <person name="Cao H."/>
            <person name="Xiong S."/>
            <person name="Wang X."/>
            <person name="Wei L."/>
            <person name="Li C."/>
            <person name="Ma Q."/>
            <person name="Ju M."/>
            <person name="Zhao R."/>
            <person name="Li G."/>
            <person name="Mu C."/>
            <person name="Tian Q."/>
            <person name="Mei H."/>
            <person name="Zhang T."/>
            <person name="Gao T."/>
            <person name="Zhang H."/>
        </authorList>
    </citation>
    <scope>NUCLEOTIDE SEQUENCE</scope>
    <source>
        <strain evidence="9">G02</strain>
    </source>
</reference>
<dbReference type="GO" id="GO:0000981">
    <property type="term" value="F:DNA-binding transcription factor activity, RNA polymerase II-specific"/>
    <property type="evidence" value="ECO:0007669"/>
    <property type="project" value="TreeGrafter"/>
</dbReference>
<gene>
    <name evidence="9" type="ORF">Sradi_5619600</name>
</gene>
<protein>
    <submittedName>
        <fullName evidence="9">Agamous-like MADS-box protein</fullName>
    </submittedName>
</protein>
<evidence type="ECO:0000256" key="4">
    <source>
        <dbReference type="ARBA" id="ARBA00023163"/>
    </source>
</evidence>
<evidence type="ECO:0000256" key="1">
    <source>
        <dbReference type="ARBA" id="ARBA00004123"/>
    </source>
</evidence>
<evidence type="ECO:0000256" key="3">
    <source>
        <dbReference type="ARBA" id="ARBA00023125"/>
    </source>
</evidence>
<dbReference type="EMBL" id="JACGWJ010000026">
    <property type="protein sequence ID" value="KAL0312203.1"/>
    <property type="molecule type" value="Genomic_DNA"/>
</dbReference>
<dbReference type="InterPro" id="IPR002100">
    <property type="entry name" value="TF_MADSbox"/>
</dbReference>
<feature type="coiled-coil region" evidence="6">
    <location>
        <begin position="90"/>
        <end position="117"/>
    </location>
</feature>
<dbReference type="GO" id="GO:0046983">
    <property type="term" value="F:protein dimerization activity"/>
    <property type="evidence" value="ECO:0007669"/>
    <property type="project" value="InterPro"/>
</dbReference>
<dbReference type="PRINTS" id="PR00404">
    <property type="entry name" value="MADSDOMAIN"/>
</dbReference>
<reference evidence="9" key="1">
    <citation type="submission" date="2020-06" db="EMBL/GenBank/DDBJ databases">
        <authorList>
            <person name="Li T."/>
            <person name="Hu X."/>
            <person name="Zhang T."/>
            <person name="Song X."/>
            <person name="Zhang H."/>
            <person name="Dai N."/>
            <person name="Sheng W."/>
            <person name="Hou X."/>
            <person name="Wei L."/>
        </authorList>
    </citation>
    <scope>NUCLEOTIDE SEQUENCE</scope>
    <source>
        <strain evidence="9">G02</strain>
        <tissue evidence="9">Leaf</tissue>
    </source>
</reference>
<dbReference type="Pfam" id="PF00319">
    <property type="entry name" value="SRF-TF"/>
    <property type="match status" value="1"/>
</dbReference>
<dbReference type="GO" id="GO:0000978">
    <property type="term" value="F:RNA polymerase II cis-regulatory region sequence-specific DNA binding"/>
    <property type="evidence" value="ECO:0007669"/>
    <property type="project" value="TreeGrafter"/>
</dbReference>
<feature type="compositionally biased region" description="Polar residues" evidence="7">
    <location>
        <begin position="298"/>
        <end position="312"/>
    </location>
</feature>
<dbReference type="AlphaFoldDB" id="A0AAW2L2K4"/>
<keyword evidence="2" id="KW-0805">Transcription regulation</keyword>
<comment type="caution">
    <text evidence="9">The sequence shown here is derived from an EMBL/GenBank/DDBJ whole genome shotgun (WGS) entry which is preliminary data.</text>
</comment>
<organism evidence="9">
    <name type="scientific">Sesamum radiatum</name>
    <name type="common">Black benniseed</name>
    <dbReference type="NCBI Taxonomy" id="300843"/>
    <lineage>
        <taxon>Eukaryota</taxon>
        <taxon>Viridiplantae</taxon>
        <taxon>Streptophyta</taxon>
        <taxon>Embryophyta</taxon>
        <taxon>Tracheophyta</taxon>
        <taxon>Spermatophyta</taxon>
        <taxon>Magnoliopsida</taxon>
        <taxon>eudicotyledons</taxon>
        <taxon>Gunneridae</taxon>
        <taxon>Pentapetalae</taxon>
        <taxon>asterids</taxon>
        <taxon>lamiids</taxon>
        <taxon>Lamiales</taxon>
        <taxon>Pedaliaceae</taxon>
        <taxon>Sesamum</taxon>
    </lineage>
</organism>
<keyword evidence="6" id="KW-0175">Coiled coil</keyword>
<evidence type="ECO:0000256" key="2">
    <source>
        <dbReference type="ARBA" id="ARBA00023015"/>
    </source>
</evidence>
<feature type="domain" description="MADS-box" evidence="8">
    <location>
        <begin position="7"/>
        <end position="67"/>
    </location>
</feature>
<evidence type="ECO:0000256" key="7">
    <source>
        <dbReference type="SAM" id="MobiDB-lite"/>
    </source>
</evidence>
<dbReference type="SMART" id="SM00432">
    <property type="entry name" value="MADS"/>
    <property type="match status" value="1"/>
</dbReference>
<dbReference type="SUPFAM" id="SSF55455">
    <property type="entry name" value="SRF-like"/>
    <property type="match status" value="1"/>
</dbReference>
<name>A0AAW2L2K4_SESRA</name>
<comment type="subcellular location">
    <subcellularLocation>
        <location evidence="1">Nucleus</location>
    </subcellularLocation>
</comment>
<feature type="region of interest" description="Disordered" evidence="7">
    <location>
        <begin position="245"/>
        <end position="348"/>
    </location>
</feature>
<keyword evidence="4" id="KW-0804">Transcription</keyword>
<feature type="compositionally biased region" description="Polar residues" evidence="7">
    <location>
        <begin position="259"/>
        <end position="289"/>
    </location>
</feature>
<evidence type="ECO:0000256" key="6">
    <source>
        <dbReference type="SAM" id="Coils"/>
    </source>
</evidence>